<comment type="caution">
    <text evidence="2">The sequence shown here is derived from an EMBL/GenBank/DDBJ whole genome shotgun (WGS) entry which is preliminary data.</text>
</comment>
<dbReference type="Proteomes" id="UP000078397">
    <property type="component" value="Unassembled WGS sequence"/>
</dbReference>
<dbReference type="Gene3D" id="2.60.120.200">
    <property type="match status" value="1"/>
</dbReference>
<organism evidence="2 3">
    <name type="scientific">Pochonia chlamydosporia 170</name>
    <dbReference type="NCBI Taxonomy" id="1380566"/>
    <lineage>
        <taxon>Eukaryota</taxon>
        <taxon>Fungi</taxon>
        <taxon>Dikarya</taxon>
        <taxon>Ascomycota</taxon>
        <taxon>Pezizomycotina</taxon>
        <taxon>Sordariomycetes</taxon>
        <taxon>Hypocreomycetidae</taxon>
        <taxon>Hypocreales</taxon>
        <taxon>Clavicipitaceae</taxon>
        <taxon>Pochonia</taxon>
    </lineage>
</organism>
<dbReference type="InterPro" id="IPR050546">
    <property type="entry name" value="Glycosyl_Hydrlase_16"/>
</dbReference>
<evidence type="ECO:0000313" key="2">
    <source>
        <dbReference type="EMBL" id="OAQ69056.1"/>
    </source>
</evidence>
<reference evidence="2 3" key="1">
    <citation type="journal article" date="2016" name="PLoS Pathog.">
        <title>Biosynthesis of antibiotic leucinostatins in bio-control fungus Purpureocillium lilacinum and their inhibition on phytophthora revealed by genome mining.</title>
        <authorList>
            <person name="Wang G."/>
            <person name="Liu Z."/>
            <person name="Lin R."/>
            <person name="Li E."/>
            <person name="Mao Z."/>
            <person name="Ling J."/>
            <person name="Yang Y."/>
            <person name="Yin W.B."/>
            <person name="Xie B."/>
        </authorList>
    </citation>
    <scope>NUCLEOTIDE SEQUENCE [LARGE SCALE GENOMIC DNA]</scope>
    <source>
        <strain evidence="2">170</strain>
    </source>
</reference>
<keyword evidence="3" id="KW-1185">Reference proteome</keyword>
<dbReference type="PROSITE" id="PS51762">
    <property type="entry name" value="GH16_2"/>
    <property type="match status" value="1"/>
</dbReference>
<dbReference type="GO" id="GO:0005975">
    <property type="term" value="P:carbohydrate metabolic process"/>
    <property type="evidence" value="ECO:0007669"/>
    <property type="project" value="InterPro"/>
</dbReference>
<dbReference type="RefSeq" id="XP_018145906.1">
    <property type="nucleotide sequence ID" value="XM_018284424.1"/>
</dbReference>
<gene>
    <name evidence="2" type="ORF">VFPPC_05190</name>
</gene>
<dbReference type="AlphaFoldDB" id="A0A179FTS4"/>
<dbReference type="CDD" id="cd02182">
    <property type="entry name" value="GH16_Strep_laminarinase_like"/>
    <property type="match status" value="1"/>
</dbReference>
<dbReference type="KEGG" id="pchm:VFPPC_05190"/>
<dbReference type="SUPFAM" id="SSF49899">
    <property type="entry name" value="Concanavalin A-like lectins/glucanases"/>
    <property type="match status" value="1"/>
</dbReference>
<name>A0A179FTS4_METCM</name>
<evidence type="ECO:0000313" key="3">
    <source>
        <dbReference type="Proteomes" id="UP000078397"/>
    </source>
</evidence>
<dbReference type="PANTHER" id="PTHR10963">
    <property type="entry name" value="GLYCOSYL HYDROLASE-RELATED"/>
    <property type="match status" value="1"/>
</dbReference>
<dbReference type="Pfam" id="PF26113">
    <property type="entry name" value="GH16_XgeA"/>
    <property type="match status" value="1"/>
</dbReference>
<dbReference type="GO" id="GO:0004553">
    <property type="term" value="F:hydrolase activity, hydrolyzing O-glycosyl compounds"/>
    <property type="evidence" value="ECO:0007669"/>
    <property type="project" value="InterPro"/>
</dbReference>
<dbReference type="PANTHER" id="PTHR10963:SF60">
    <property type="entry name" value="GRAM-NEGATIVE BACTERIA-BINDING PROTEIN 1-RELATED"/>
    <property type="match status" value="1"/>
</dbReference>
<accession>A0A179FTS4</accession>
<dbReference type="GeneID" id="28848418"/>
<protein>
    <submittedName>
        <fullName evidence="2">Carbohydrate binding family 6</fullName>
    </submittedName>
</protein>
<dbReference type="OrthoDB" id="192832at2759"/>
<feature type="domain" description="GH16" evidence="1">
    <location>
        <begin position="14"/>
        <end position="313"/>
    </location>
</feature>
<evidence type="ECO:0000259" key="1">
    <source>
        <dbReference type="PROSITE" id="PS51762"/>
    </source>
</evidence>
<dbReference type="InterPro" id="IPR013320">
    <property type="entry name" value="ConA-like_dom_sf"/>
</dbReference>
<dbReference type="EMBL" id="LSBJ02000003">
    <property type="protein sequence ID" value="OAQ69056.1"/>
    <property type="molecule type" value="Genomic_DNA"/>
</dbReference>
<dbReference type="InterPro" id="IPR000757">
    <property type="entry name" value="Beta-glucanase-like"/>
</dbReference>
<dbReference type="STRING" id="1380566.A0A179FTS4"/>
<sequence>MLPRYITAVAVAAQIAQCNPLEAHVGVKVKDFPRGFRTCVFYDDFSEGKDSLPDPAKWTIDLGTQYSPNGPAQWGTGEIQTYTDNHENIHITPHQTLKITPRRDKHGNWTSSRIETTAEWDFSCQKGERVRVEARIKLGGNPKNQSLGMWPAFWALGSEYRGNYWNWPAVGEIDILESVNGERKLWNVVHCGTNPGGVCNEPVGIGHVTEPFEKGVWHTLAWEAHRAFGKRQESMSWYLDGRRTWTLWKRDVGDEAAWEAMAGAGKMLLLNVAVGGGFPNGVAGITTPTKDTLDGEGASMEVDYVAVYKKERW</sequence>
<proteinExistence type="predicted"/>